<name>A0AAV8YQ37_9CUCU</name>
<evidence type="ECO:0000313" key="2">
    <source>
        <dbReference type="Proteomes" id="UP001162162"/>
    </source>
</evidence>
<sequence>MNRQNALKKKSVEMSKSSALGENKEKLVNLGHDIEELNNTYEITEDPPLNSDEYIDWMRVSDVFLKDKHSAFECKSIWHIYLHPHQQVQMDPSENAKLKDLAKNLNYQNWDQIAH</sequence>
<comment type="caution">
    <text evidence="1">The sequence shown here is derived from an EMBL/GenBank/DDBJ whole genome shotgun (WGS) entry which is preliminary data.</text>
</comment>
<accession>A0AAV8YQ37</accession>
<organism evidence="1 2">
    <name type="scientific">Aromia moschata</name>
    <dbReference type="NCBI Taxonomy" id="1265417"/>
    <lineage>
        <taxon>Eukaryota</taxon>
        <taxon>Metazoa</taxon>
        <taxon>Ecdysozoa</taxon>
        <taxon>Arthropoda</taxon>
        <taxon>Hexapoda</taxon>
        <taxon>Insecta</taxon>
        <taxon>Pterygota</taxon>
        <taxon>Neoptera</taxon>
        <taxon>Endopterygota</taxon>
        <taxon>Coleoptera</taxon>
        <taxon>Polyphaga</taxon>
        <taxon>Cucujiformia</taxon>
        <taxon>Chrysomeloidea</taxon>
        <taxon>Cerambycidae</taxon>
        <taxon>Cerambycinae</taxon>
        <taxon>Callichromatini</taxon>
        <taxon>Aromia</taxon>
    </lineage>
</organism>
<dbReference type="Proteomes" id="UP001162162">
    <property type="component" value="Unassembled WGS sequence"/>
</dbReference>
<dbReference type="AlphaFoldDB" id="A0AAV8YQ37"/>
<evidence type="ECO:0000313" key="1">
    <source>
        <dbReference type="EMBL" id="KAJ8954047.1"/>
    </source>
</evidence>
<protein>
    <submittedName>
        <fullName evidence="1">Uncharacterized protein</fullName>
    </submittedName>
</protein>
<keyword evidence="2" id="KW-1185">Reference proteome</keyword>
<gene>
    <name evidence="1" type="ORF">NQ318_004351</name>
</gene>
<dbReference type="EMBL" id="JAPWTK010000051">
    <property type="protein sequence ID" value="KAJ8954047.1"/>
    <property type="molecule type" value="Genomic_DNA"/>
</dbReference>
<proteinExistence type="predicted"/>
<reference evidence="1" key="1">
    <citation type="journal article" date="2023" name="Insect Mol. Biol.">
        <title>Genome sequencing provides insights into the evolution of gene families encoding plant cell wall-degrading enzymes in longhorned beetles.</title>
        <authorList>
            <person name="Shin N.R."/>
            <person name="Okamura Y."/>
            <person name="Kirsch R."/>
            <person name="Pauchet Y."/>
        </authorList>
    </citation>
    <scope>NUCLEOTIDE SEQUENCE</scope>
    <source>
        <strain evidence="1">AMC_N1</strain>
    </source>
</reference>